<gene>
    <name evidence="1" type="ORF">EOE67_10840</name>
</gene>
<name>A0A437QSC4_9GAMM</name>
<sequence>MNSHQQQLLQLLQIKPVQLHADFSRFQPQHQRIDVHELPNATSVEMPAAEPIQLSNQIPVEFTSFAADIQQALQLCQPQFRWCWSAQLPQSELNGTEIHTPELAALTAPALKQQLWQLMAQYLSPQQADQDEPN</sequence>
<accession>A0A437QSC4</accession>
<comment type="caution">
    <text evidence="1">The sequence shown here is derived from an EMBL/GenBank/DDBJ whole genome shotgun (WGS) entry which is preliminary data.</text>
</comment>
<dbReference type="RefSeq" id="WP_127699097.1">
    <property type="nucleotide sequence ID" value="NZ_SACS01000010.1"/>
</dbReference>
<dbReference type="Proteomes" id="UP000283077">
    <property type="component" value="Unassembled WGS sequence"/>
</dbReference>
<dbReference type="OrthoDB" id="9879488at2"/>
<reference evidence="1 2" key="1">
    <citation type="submission" date="2019-01" db="EMBL/GenBank/DDBJ databases">
        <authorList>
            <person name="Chen W.-M."/>
        </authorList>
    </citation>
    <scope>NUCLEOTIDE SEQUENCE [LARGE SCALE GENOMIC DNA]</scope>
    <source>
        <strain evidence="1 2">KYPC3</strain>
    </source>
</reference>
<protein>
    <submittedName>
        <fullName evidence="1">Uncharacterized protein</fullName>
    </submittedName>
</protein>
<dbReference type="AlphaFoldDB" id="A0A437QSC4"/>
<organism evidence="1 2">
    <name type="scientific">Rheinheimera riviphila</name>
    <dbReference type="NCBI Taxonomy" id="1834037"/>
    <lineage>
        <taxon>Bacteria</taxon>
        <taxon>Pseudomonadati</taxon>
        <taxon>Pseudomonadota</taxon>
        <taxon>Gammaproteobacteria</taxon>
        <taxon>Chromatiales</taxon>
        <taxon>Chromatiaceae</taxon>
        <taxon>Rheinheimera</taxon>
    </lineage>
</organism>
<evidence type="ECO:0000313" key="2">
    <source>
        <dbReference type="Proteomes" id="UP000283077"/>
    </source>
</evidence>
<dbReference type="EMBL" id="SACS01000010">
    <property type="protein sequence ID" value="RVU37369.1"/>
    <property type="molecule type" value="Genomic_DNA"/>
</dbReference>
<proteinExistence type="predicted"/>
<evidence type="ECO:0000313" key="1">
    <source>
        <dbReference type="EMBL" id="RVU37369.1"/>
    </source>
</evidence>
<keyword evidence="2" id="KW-1185">Reference proteome</keyword>